<dbReference type="InterPro" id="IPR036513">
    <property type="entry name" value="STAS_dom_sf"/>
</dbReference>
<dbReference type="PANTHER" id="PTHR33745">
    <property type="entry name" value="RSBT ANTAGONIST PROTEIN RSBS-RELATED"/>
    <property type="match status" value="1"/>
</dbReference>
<evidence type="ECO:0000256" key="1">
    <source>
        <dbReference type="ARBA" id="ARBA00022553"/>
    </source>
</evidence>
<dbReference type="Gene3D" id="3.30.750.24">
    <property type="entry name" value="STAS domain"/>
    <property type="match status" value="1"/>
</dbReference>
<proteinExistence type="predicted"/>
<evidence type="ECO:0000313" key="4">
    <source>
        <dbReference type="Proteomes" id="UP000256519"/>
    </source>
</evidence>
<dbReference type="CDD" id="cd07041">
    <property type="entry name" value="STAS_RsbR_RsbS_like"/>
    <property type="match status" value="1"/>
</dbReference>
<feature type="domain" description="STAS" evidence="2">
    <location>
        <begin position="158"/>
        <end position="269"/>
    </location>
</feature>
<dbReference type="InterPro" id="IPR051932">
    <property type="entry name" value="Bact_StressResp_Reg"/>
</dbReference>
<sequence>MQSVRSEDLKDIRATILEKKEGLAETKRQELADTHYIYTELTNFRVDLITIYGESILMEKDVAIDTIKKWGENIADLLVNHGLPLNLALEEISFYRNEIGEIIKEKGEDNQFSLDTFHSITSHFNTVVDDAIQWVSKSYVKGYTEKINHAKYAIDELSIPVVRMTEEIGILPLVGDFDTKRAQILMENALDKGKEYKLKWLIFDLSAVPIIDTMVADQLFKVIAALKLLGINVIISGMRAEIAQIMVRLGIEVKGIKSFSSLHQAVDYANSFTESLK</sequence>
<name>A0A3D8WTU2_PRIMG</name>
<evidence type="ECO:0000313" key="3">
    <source>
        <dbReference type="EMBL" id="RDZ06514.1"/>
    </source>
</evidence>
<dbReference type="RefSeq" id="WP_116078742.1">
    <property type="nucleotide sequence ID" value="NZ_CP187630.1"/>
</dbReference>
<protein>
    <submittedName>
        <fullName evidence="3">Anti-anti-sigma factor</fullName>
    </submittedName>
</protein>
<dbReference type="Pfam" id="PF01740">
    <property type="entry name" value="STAS"/>
    <property type="match status" value="1"/>
</dbReference>
<dbReference type="Proteomes" id="UP000256519">
    <property type="component" value="Unassembled WGS sequence"/>
</dbReference>
<dbReference type="PANTHER" id="PTHR33745:SF3">
    <property type="entry name" value="RSBT CO-ANTAGONIST PROTEIN RSBRC"/>
    <property type="match status" value="1"/>
</dbReference>
<dbReference type="SUPFAM" id="SSF52091">
    <property type="entry name" value="SpoIIaa-like"/>
    <property type="match status" value="1"/>
</dbReference>
<accession>A0A3D8WTU2</accession>
<organism evidence="3 4">
    <name type="scientific">Priestia megaterium</name>
    <name type="common">Bacillus megaterium</name>
    <dbReference type="NCBI Taxonomy" id="1404"/>
    <lineage>
        <taxon>Bacteria</taxon>
        <taxon>Bacillati</taxon>
        <taxon>Bacillota</taxon>
        <taxon>Bacilli</taxon>
        <taxon>Bacillales</taxon>
        <taxon>Bacillaceae</taxon>
        <taxon>Priestia</taxon>
    </lineage>
</organism>
<dbReference type="InterPro" id="IPR002645">
    <property type="entry name" value="STAS_dom"/>
</dbReference>
<dbReference type="PROSITE" id="PS50801">
    <property type="entry name" value="STAS"/>
    <property type="match status" value="1"/>
</dbReference>
<keyword evidence="1" id="KW-0597">Phosphoprotein</keyword>
<evidence type="ECO:0000259" key="2">
    <source>
        <dbReference type="PROSITE" id="PS50801"/>
    </source>
</evidence>
<gene>
    <name evidence="3" type="ORF">C3744_28590</name>
</gene>
<dbReference type="EMBL" id="PQWM01000062">
    <property type="protein sequence ID" value="RDZ06514.1"/>
    <property type="molecule type" value="Genomic_DNA"/>
</dbReference>
<reference evidence="3 4" key="1">
    <citation type="journal article" date="2018" name="Appl. Environ. Microbiol.">
        <title>Antimicrobial susceptibility testing and tentative epidemiological cut-off values of five Bacillus species relevant for use as animal feed additives or for plant protection.</title>
        <authorList>
            <person name="Agerso Y."/>
            <person name="Stuer-Lauridsen B."/>
            <person name="Bjerre K."/>
            <person name="Jensen M.G."/>
            <person name="Johansen E."/>
            <person name="Bennedsen M."/>
            <person name="Brockmann E."/>
            <person name="Nielsen B."/>
        </authorList>
    </citation>
    <scope>NUCLEOTIDE SEQUENCE [LARGE SCALE GENOMIC DNA]</scope>
    <source>
        <strain evidence="3 4">CHCC20162</strain>
    </source>
</reference>
<dbReference type="AlphaFoldDB" id="A0A3D8WTU2"/>
<comment type="caution">
    <text evidence="3">The sequence shown here is derived from an EMBL/GenBank/DDBJ whole genome shotgun (WGS) entry which is preliminary data.</text>
</comment>